<proteinExistence type="predicted"/>
<evidence type="ECO:0000313" key="3">
    <source>
        <dbReference type="Proteomes" id="UP000194733"/>
    </source>
</evidence>
<accession>A0A9Q5X206</accession>
<protein>
    <submittedName>
        <fullName evidence="2">Uncharacterized protein</fullName>
    </submittedName>
</protein>
<dbReference type="Proteomes" id="UP000194733">
    <property type="component" value="Unassembled WGS sequence"/>
</dbReference>
<evidence type="ECO:0000256" key="1">
    <source>
        <dbReference type="SAM" id="MobiDB-lite"/>
    </source>
</evidence>
<feature type="compositionally biased region" description="Polar residues" evidence="1">
    <location>
        <begin position="39"/>
        <end position="54"/>
    </location>
</feature>
<name>A0A9Q5X206_BACTU</name>
<reference evidence="2 3" key="1">
    <citation type="submission" date="2016-10" db="EMBL/GenBank/DDBJ databases">
        <title>Comparative genomics of Bacillus thuringiensis reveals a path to pathogens against multiple invertebrate hosts.</title>
        <authorList>
            <person name="Zheng J."/>
            <person name="Gao Q."/>
            <person name="Liu H."/>
            <person name="Peng D."/>
            <person name="Ruan L."/>
            <person name="Sun M."/>
        </authorList>
    </citation>
    <scope>NUCLEOTIDE SEQUENCE [LARGE SCALE GENOMIC DNA]</scope>
    <source>
        <strain evidence="2">BGSC 4BB1</strain>
    </source>
</reference>
<dbReference type="AlphaFoldDB" id="A0A9Q5X206"/>
<evidence type="ECO:0000313" key="2">
    <source>
        <dbReference type="EMBL" id="OTX41421.1"/>
    </source>
</evidence>
<dbReference type="EMBL" id="NFCY01000033">
    <property type="protein sequence ID" value="OTX41421.1"/>
    <property type="molecule type" value="Genomic_DNA"/>
</dbReference>
<organism evidence="2 3">
    <name type="scientific">Bacillus thuringiensis serovar sooncheon</name>
    <dbReference type="NCBI Taxonomy" id="180891"/>
    <lineage>
        <taxon>Bacteria</taxon>
        <taxon>Bacillati</taxon>
        <taxon>Bacillota</taxon>
        <taxon>Bacilli</taxon>
        <taxon>Bacillales</taxon>
        <taxon>Bacillaceae</taxon>
        <taxon>Bacillus</taxon>
        <taxon>Bacillus cereus group</taxon>
    </lineage>
</organism>
<gene>
    <name evidence="2" type="ORF">BK724_29565</name>
</gene>
<feature type="region of interest" description="Disordered" evidence="1">
    <location>
        <begin position="15"/>
        <end position="54"/>
    </location>
</feature>
<comment type="caution">
    <text evidence="2">The sequence shown here is derived from an EMBL/GenBank/DDBJ whole genome shotgun (WGS) entry which is preliminary data.</text>
</comment>
<sequence length="54" mass="6124">MVSRGYYLPRYLREVRPPPQNSEEAKKLSGGLTARKSLIGSTNNQWGMNKNLTD</sequence>